<dbReference type="GO" id="GO:0019509">
    <property type="term" value="P:L-methionine salvage from methylthioadenosine"/>
    <property type="evidence" value="ECO:0007669"/>
    <property type="project" value="TreeGrafter"/>
</dbReference>
<reference evidence="4 5" key="1">
    <citation type="submission" date="2019-12" db="EMBL/GenBank/DDBJ databases">
        <title>Microbes associate with the intestines of laboratory mice.</title>
        <authorList>
            <person name="Navarre W."/>
            <person name="Wong E."/>
        </authorList>
    </citation>
    <scope>NUCLEOTIDE SEQUENCE [LARGE SCALE GENOMIC DNA]</scope>
    <source>
        <strain evidence="4 5">NM82_D38</strain>
    </source>
</reference>
<feature type="domain" description="Nucleoside phosphorylase" evidence="3">
    <location>
        <begin position="6"/>
        <end position="240"/>
    </location>
</feature>
<dbReference type="GO" id="GO:0009116">
    <property type="term" value="P:nucleoside metabolic process"/>
    <property type="evidence" value="ECO:0007669"/>
    <property type="project" value="InterPro"/>
</dbReference>
<dbReference type="CDD" id="cd09010">
    <property type="entry name" value="MTAP_SsMTAPII_like_MTIP"/>
    <property type="match status" value="1"/>
</dbReference>
<comment type="caution">
    <text evidence="4">The sequence shown here is derived from an EMBL/GenBank/DDBJ whole genome shotgun (WGS) entry which is preliminary data.</text>
</comment>
<dbReference type="GO" id="GO:0005829">
    <property type="term" value="C:cytosol"/>
    <property type="evidence" value="ECO:0007669"/>
    <property type="project" value="TreeGrafter"/>
</dbReference>
<evidence type="ECO:0000256" key="2">
    <source>
        <dbReference type="ARBA" id="ARBA00022679"/>
    </source>
</evidence>
<dbReference type="InterPro" id="IPR010044">
    <property type="entry name" value="MTAP"/>
</dbReference>
<dbReference type="EC" id="2.4.2.44" evidence="4"/>
<dbReference type="PANTHER" id="PTHR42679">
    <property type="entry name" value="S-METHYL-5'-THIOADENOSINE PHOSPHORYLASE"/>
    <property type="match status" value="1"/>
</dbReference>
<keyword evidence="5" id="KW-1185">Reference proteome</keyword>
<evidence type="ECO:0000256" key="1">
    <source>
        <dbReference type="ARBA" id="ARBA00022676"/>
    </source>
</evidence>
<dbReference type="NCBIfam" id="NF006599">
    <property type="entry name" value="PRK09136.1"/>
    <property type="match status" value="1"/>
</dbReference>
<dbReference type="SUPFAM" id="SSF53167">
    <property type="entry name" value="Purine and uridine phosphorylases"/>
    <property type="match status" value="1"/>
</dbReference>
<dbReference type="InterPro" id="IPR000845">
    <property type="entry name" value="Nucleoside_phosphorylase_d"/>
</dbReference>
<dbReference type="OrthoDB" id="1523230at2"/>
<dbReference type="AlphaFoldDB" id="A0A6L6YFT6"/>
<proteinExistence type="predicted"/>
<keyword evidence="2 4" id="KW-0808">Transferase</keyword>
<evidence type="ECO:0000259" key="3">
    <source>
        <dbReference type="Pfam" id="PF01048"/>
    </source>
</evidence>
<protein>
    <submittedName>
        <fullName evidence="4">S-methyl-5'-thioinosine phosphorylase</fullName>
        <ecNumber evidence="4">2.4.2.44</ecNumber>
    </submittedName>
</protein>
<dbReference type="Gene3D" id="3.40.50.1580">
    <property type="entry name" value="Nucleoside phosphorylase domain"/>
    <property type="match status" value="1"/>
</dbReference>
<gene>
    <name evidence="4" type="ORF">E5987_00550</name>
</gene>
<dbReference type="RefSeq" id="WP_160334137.1">
    <property type="nucleotide sequence ID" value="NZ_CALPCR010000009.1"/>
</dbReference>
<dbReference type="EMBL" id="WSRP01000001">
    <property type="protein sequence ID" value="MVX55702.1"/>
    <property type="molecule type" value="Genomic_DNA"/>
</dbReference>
<dbReference type="InterPro" id="IPR035994">
    <property type="entry name" value="Nucleoside_phosphorylase_sf"/>
</dbReference>
<evidence type="ECO:0000313" key="5">
    <source>
        <dbReference type="Proteomes" id="UP000472580"/>
    </source>
</evidence>
<organism evidence="4 5">
    <name type="scientific">Parasutterella muris</name>
    <dbReference type="NCBI Taxonomy" id="2565572"/>
    <lineage>
        <taxon>Bacteria</taxon>
        <taxon>Pseudomonadati</taxon>
        <taxon>Pseudomonadota</taxon>
        <taxon>Betaproteobacteria</taxon>
        <taxon>Burkholderiales</taxon>
        <taxon>Sutterellaceae</taxon>
        <taxon>Parasutterella</taxon>
    </lineage>
</organism>
<keyword evidence="1 4" id="KW-0328">Glycosyltransferase</keyword>
<dbReference type="GO" id="GO:0017061">
    <property type="term" value="F:S-methyl-5-thioadenosine phosphorylase activity"/>
    <property type="evidence" value="ECO:0007669"/>
    <property type="project" value="InterPro"/>
</dbReference>
<dbReference type="Pfam" id="PF01048">
    <property type="entry name" value="PNP_UDP_1"/>
    <property type="match status" value="1"/>
</dbReference>
<dbReference type="PANTHER" id="PTHR42679:SF2">
    <property type="entry name" value="S-METHYL-5'-THIOADENOSINE PHOSPHORYLASE"/>
    <property type="match status" value="1"/>
</dbReference>
<evidence type="ECO:0000313" key="4">
    <source>
        <dbReference type="EMBL" id="MVX55702.1"/>
    </source>
</evidence>
<name>A0A6L6YFT6_9BURK</name>
<sequence length="251" mass="27717">MSNVYALIGGSRLDHLSRLEGRMIDRIDTPYGKEPVELTRGQIDGLEVVFLSRHGVKEKKPPHMINYRANIWALSTFKPKAIIALASVGAVLVEDEIGTVAIPDQIIDYTWGRETSYNTGKESVINFIDFTYPFDMDLRDEIVRMADIMNLPIVDGGTYAVTQGPRLETAAEIDRIDRDGGHYVGMTLMPEACLAKELNLPYAAICQVVNPAAGRGASANSVEIASNDEELNKVTDQCVDLAIKTFVELNR</sequence>
<accession>A0A6L6YFT6</accession>
<dbReference type="Proteomes" id="UP000472580">
    <property type="component" value="Unassembled WGS sequence"/>
</dbReference>